<dbReference type="EMBL" id="MU006233">
    <property type="protein sequence ID" value="KAF2822906.1"/>
    <property type="molecule type" value="Genomic_DNA"/>
</dbReference>
<dbReference type="InterPro" id="IPR052895">
    <property type="entry name" value="HetReg/Transcr_Mod"/>
</dbReference>
<feature type="domain" description="Heterokaryon incompatibility" evidence="1">
    <location>
        <begin position="42"/>
        <end position="131"/>
    </location>
</feature>
<dbReference type="PANTHER" id="PTHR24148">
    <property type="entry name" value="ANKYRIN REPEAT DOMAIN-CONTAINING PROTEIN 39 HOMOLOG-RELATED"/>
    <property type="match status" value="1"/>
</dbReference>
<keyword evidence="3" id="KW-1185">Reference proteome</keyword>
<organism evidence="2 3">
    <name type="scientific">Ophiobolus disseminans</name>
    <dbReference type="NCBI Taxonomy" id="1469910"/>
    <lineage>
        <taxon>Eukaryota</taxon>
        <taxon>Fungi</taxon>
        <taxon>Dikarya</taxon>
        <taxon>Ascomycota</taxon>
        <taxon>Pezizomycotina</taxon>
        <taxon>Dothideomycetes</taxon>
        <taxon>Pleosporomycetidae</taxon>
        <taxon>Pleosporales</taxon>
        <taxon>Pleosporineae</taxon>
        <taxon>Phaeosphaeriaceae</taxon>
        <taxon>Ophiobolus</taxon>
    </lineage>
</organism>
<dbReference type="OrthoDB" id="194358at2759"/>
<evidence type="ECO:0000259" key="1">
    <source>
        <dbReference type="Pfam" id="PF06985"/>
    </source>
</evidence>
<feature type="non-terminal residue" evidence="2">
    <location>
        <position position="277"/>
    </location>
</feature>
<protein>
    <recommendedName>
        <fullName evidence="1">Heterokaryon incompatibility domain-containing protein</fullName>
    </recommendedName>
</protein>
<reference evidence="2" key="1">
    <citation type="journal article" date="2020" name="Stud. Mycol.">
        <title>101 Dothideomycetes genomes: a test case for predicting lifestyles and emergence of pathogens.</title>
        <authorList>
            <person name="Haridas S."/>
            <person name="Albert R."/>
            <person name="Binder M."/>
            <person name="Bloem J."/>
            <person name="Labutti K."/>
            <person name="Salamov A."/>
            <person name="Andreopoulos B."/>
            <person name="Baker S."/>
            <person name="Barry K."/>
            <person name="Bills G."/>
            <person name="Bluhm B."/>
            <person name="Cannon C."/>
            <person name="Castanera R."/>
            <person name="Culley D."/>
            <person name="Daum C."/>
            <person name="Ezra D."/>
            <person name="Gonzalez J."/>
            <person name="Henrissat B."/>
            <person name="Kuo A."/>
            <person name="Liang C."/>
            <person name="Lipzen A."/>
            <person name="Lutzoni F."/>
            <person name="Magnuson J."/>
            <person name="Mondo S."/>
            <person name="Nolan M."/>
            <person name="Ohm R."/>
            <person name="Pangilinan J."/>
            <person name="Park H.-J."/>
            <person name="Ramirez L."/>
            <person name="Alfaro M."/>
            <person name="Sun H."/>
            <person name="Tritt A."/>
            <person name="Yoshinaga Y."/>
            <person name="Zwiers L.-H."/>
            <person name="Turgeon B."/>
            <person name="Goodwin S."/>
            <person name="Spatafora J."/>
            <person name="Crous P."/>
            <person name="Grigoriev I."/>
        </authorList>
    </citation>
    <scope>NUCLEOTIDE SEQUENCE</scope>
    <source>
        <strain evidence="2">CBS 113818</strain>
    </source>
</reference>
<accession>A0A6A6ZQ28</accession>
<dbReference type="Pfam" id="PF06985">
    <property type="entry name" value="HET"/>
    <property type="match status" value="1"/>
</dbReference>
<sequence length="277" mass="32121">RNPPIDATAGQIRLLRIAHPSKQDEALRCTIHTAELNMGPPFFALSYMWGSLVDPKHTIWINGEPCEVSQNLFNFLCTFRNDPFNTHDIYLWIDQICIDQMNFAERNSSVLLMPRIYRQAIHVIQWLGSDPGMMEAAAEFQTTKSISSLTTLLDNRYFTRLWIIQEVLLAKRVKVLCGSQWLDFREMAERAQEQEKVADLRSDTDVRQTSRLLLRDGTFKRQGRSLNHCLRRYSANHCVDARDKVYGLLGLVREDEQVPVDYNRSVLMVFLDTLKVL</sequence>
<proteinExistence type="predicted"/>
<dbReference type="InterPro" id="IPR010730">
    <property type="entry name" value="HET"/>
</dbReference>
<evidence type="ECO:0000313" key="3">
    <source>
        <dbReference type="Proteomes" id="UP000799424"/>
    </source>
</evidence>
<name>A0A6A6ZQ28_9PLEO</name>
<dbReference type="PANTHER" id="PTHR24148:SF73">
    <property type="entry name" value="HET DOMAIN PROTEIN (AFU_ORTHOLOGUE AFUA_8G01020)"/>
    <property type="match status" value="1"/>
</dbReference>
<feature type="non-terminal residue" evidence="2">
    <location>
        <position position="1"/>
    </location>
</feature>
<evidence type="ECO:0000313" key="2">
    <source>
        <dbReference type="EMBL" id="KAF2822906.1"/>
    </source>
</evidence>
<gene>
    <name evidence="2" type="ORF">CC86DRAFT_258786</name>
</gene>
<dbReference type="AlphaFoldDB" id="A0A6A6ZQ28"/>
<dbReference type="Proteomes" id="UP000799424">
    <property type="component" value="Unassembled WGS sequence"/>
</dbReference>